<dbReference type="EMBL" id="JAXAVU010000011">
    <property type="protein sequence ID" value="MDX8145841.1"/>
    <property type="molecule type" value="Genomic_DNA"/>
</dbReference>
<name>A0ABU4V229_9PSEU</name>
<feature type="region of interest" description="Disordered" evidence="1">
    <location>
        <begin position="103"/>
        <end position="154"/>
    </location>
</feature>
<evidence type="ECO:0000313" key="2">
    <source>
        <dbReference type="EMBL" id="MDX8145841.1"/>
    </source>
</evidence>
<organism evidence="2 3">
    <name type="scientific">Lentzea sokolovensis</name>
    <dbReference type="NCBI Taxonomy" id="3095429"/>
    <lineage>
        <taxon>Bacteria</taxon>
        <taxon>Bacillati</taxon>
        <taxon>Actinomycetota</taxon>
        <taxon>Actinomycetes</taxon>
        <taxon>Pseudonocardiales</taxon>
        <taxon>Pseudonocardiaceae</taxon>
        <taxon>Lentzea</taxon>
    </lineage>
</organism>
<protein>
    <submittedName>
        <fullName evidence="2">Uncharacterized protein</fullName>
    </submittedName>
</protein>
<sequence>MAVEPGRAAAAVLSRTNPRAAGVVEPVAGPVEPGERLGVGDRALRVCDGEHTRVVGGEPAFTSAGRWVFADRAAAAAQVRRCQVAVHESRHLRQVHEPLQDLRGLARSSASSSGSSISAPSSASGSTAASASSTPRTASSLAVSAGEPGDLLPVHHNGIVERAARQFRARRPGQVLDRHQLPR</sequence>
<evidence type="ECO:0000313" key="3">
    <source>
        <dbReference type="Proteomes" id="UP001285352"/>
    </source>
</evidence>
<reference evidence="2 3" key="1">
    <citation type="submission" date="2023-11" db="EMBL/GenBank/DDBJ databases">
        <title>Lentzea sokolovensis, sp. nov., Lentzea kristufkii, sp. nov., and Lentzea miocenensis, sp. nov., rare actinobacteria from Sokolov Coal Basin, Miocene lacustrine sediment, Czech Republic.</title>
        <authorList>
            <person name="Lara A."/>
            <person name="Kotroba L."/>
            <person name="Nouioui I."/>
            <person name="Neumann-Schaal M."/>
            <person name="Mast Y."/>
            <person name="Chronakova A."/>
        </authorList>
    </citation>
    <scope>NUCLEOTIDE SEQUENCE [LARGE SCALE GENOMIC DNA]</scope>
    <source>
        <strain evidence="2 3">BCCO 10_0061</strain>
    </source>
</reference>
<dbReference type="RefSeq" id="WP_319977968.1">
    <property type="nucleotide sequence ID" value="NZ_JAXAVU010000011.1"/>
</dbReference>
<comment type="caution">
    <text evidence="2">The sequence shown here is derived from an EMBL/GenBank/DDBJ whole genome shotgun (WGS) entry which is preliminary data.</text>
</comment>
<proteinExistence type="predicted"/>
<evidence type="ECO:0000256" key="1">
    <source>
        <dbReference type="SAM" id="MobiDB-lite"/>
    </source>
</evidence>
<dbReference type="Proteomes" id="UP001285352">
    <property type="component" value="Unassembled WGS sequence"/>
</dbReference>
<accession>A0ABU4V229</accession>
<gene>
    <name evidence="2" type="ORF">SK854_27290</name>
</gene>
<feature type="compositionally biased region" description="Low complexity" evidence="1">
    <location>
        <begin position="103"/>
        <end position="142"/>
    </location>
</feature>
<keyword evidence="3" id="KW-1185">Reference proteome</keyword>